<feature type="domain" description="J" evidence="5">
    <location>
        <begin position="187"/>
        <end position="265"/>
    </location>
</feature>
<evidence type="ECO:0000313" key="6">
    <source>
        <dbReference type="EMBL" id="PWY99328.1"/>
    </source>
</evidence>
<keyword evidence="7" id="KW-1185">Reference proteome</keyword>
<dbReference type="PANTHER" id="PTHR14021">
    <property type="entry name" value="IRON-SULFUR CLUSTER CO-CHAPERONE PROTEIN HSCB"/>
    <property type="match status" value="1"/>
</dbReference>
<keyword evidence="2" id="KW-0143">Chaperone</keyword>
<dbReference type="EMBL" id="KZ819195">
    <property type="protein sequence ID" value="PWY99328.1"/>
    <property type="molecule type" value="Genomic_DNA"/>
</dbReference>
<dbReference type="GO" id="GO:0001671">
    <property type="term" value="F:ATPase activator activity"/>
    <property type="evidence" value="ECO:0007669"/>
    <property type="project" value="InterPro"/>
</dbReference>
<proteinExistence type="inferred from homology"/>
<dbReference type="STRING" id="1882483.A0A317XPN5"/>
<accession>A0A317XPN5</accession>
<dbReference type="PANTHER" id="PTHR14021:SF15">
    <property type="entry name" value="IRON-SULFUR CLUSTER CO-CHAPERONE PROTEIN HSCB"/>
    <property type="match status" value="1"/>
</dbReference>
<dbReference type="CDD" id="cd06257">
    <property type="entry name" value="DnaJ"/>
    <property type="match status" value="1"/>
</dbReference>
<dbReference type="GO" id="GO:0051087">
    <property type="term" value="F:protein-folding chaperone binding"/>
    <property type="evidence" value="ECO:0007669"/>
    <property type="project" value="InterPro"/>
</dbReference>
<dbReference type="Gene3D" id="1.10.287.110">
    <property type="entry name" value="DnaJ domain"/>
    <property type="match status" value="1"/>
</dbReference>
<evidence type="ECO:0000256" key="3">
    <source>
        <dbReference type="ARBA" id="ARBA00046280"/>
    </source>
</evidence>
<dbReference type="InterPro" id="IPR036386">
    <property type="entry name" value="HscB_C_sf"/>
</dbReference>
<dbReference type="GO" id="GO:0012505">
    <property type="term" value="C:endomembrane system"/>
    <property type="evidence" value="ECO:0007669"/>
    <property type="project" value="UniProtKB-SubCell"/>
</dbReference>
<name>A0A317XPN5_9BASI</name>
<comment type="subcellular location">
    <subcellularLocation>
        <location evidence="3">Endomembrane system</location>
        <topology evidence="3">Single-pass type IV membrane protein</topology>
    </subcellularLocation>
</comment>
<dbReference type="InterPro" id="IPR004640">
    <property type="entry name" value="HscB"/>
</dbReference>
<gene>
    <name evidence="6" type="ORF">BCV70DRAFT_191213</name>
</gene>
<dbReference type="AlphaFoldDB" id="A0A317XPN5"/>
<dbReference type="InterPro" id="IPR001623">
    <property type="entry name" value="DnaJ_domain"/>
</dbReference>
<dbReference type="OrthoDB" id="448954at2759"/>
<evidence type="ECO:0000256" key="4">
    <source>
        <dbReference type="SAM" id="Coils"/>
    </source>
</evidence>
<evidence type="ECO:0000259" key="5">
    <source>
        <dbReference type="PROSITE" id="PS50076"/>
    </source>
</evidence>
<sequence>MSTSADRIYEQQNDSALDALYSKVSSLRSVTIDIHNDSENQRAGLLANTSDSFDNFSNQLQRTSNHFSRTVVNGARQHRLTLYIVGGFVGFAMLIRNSSRRATSAMAAASKSILHSNGVHRPSAPISSVIRSYAGKAQSSLRPGQSSCVSIATARQSSARTAELEQALESLACPSCNSLQPLPSDIDFFKAMDLEFDRVPQGGWQIDVPSLKRAWRLKMALTHPDRMGGRSEKEQQIGAQQSALINRAYETLLNPLPRAHYLLERYKAPEVAESDSLEDPELLMEVMELREQLEEAESEDEAAAVREQNGVLLNQTIDTLAQAFSAQPPDLTTARQAAVQLRYWTNIDKAAREWSPGKRVELQH</sequence>
<dbReference type="PROSITE" id="PS50076">
    <property type="entry name" value="DNAJ_2"/>
    <property type="match status" value="1"/>
</dbReference>
<dbReference type="SMART" id="SM00271">
    <property type="entry name" value="DnaJ"/>
    <property type="match status" value="1"/>
</dbReference>
<feature type="coiled-coil region" evidence="4">
    <location>
        <begin position="279"/>
        <end position="306"/>
    </location>
</feature>
<dbReference type="Proteomes" id="UP000246740">
    <property type="component" value="Unassembled WGS sequence"/>
</dbReference>
<comment type="similarity">
    <text evidence="1">Belongs to the HscB family.</text>
</comment>
<dbReference type="SUPFAM" id="SSF47144">
    <property type="entry name" value="HSC20 (HSCB), C-terminal oligomerisation domain"/>
    <property type="match status" value="1"/>
</dbReference>
<dbReference type="SUPFAM" id="SSF58038">
    <property type="entry name" value="SNARE fusion complex"/>
    <property type="match status" value="1"/>
</dbReference>
<dbReference type="GO" id="GO:0005739">
    <property type="term" value="C:mitochondrion"/>
    <property type="evidence" value="ECO:0007669"/>
    <property type="project" value="TreeGrafter"/>
</dbReference>
<protein>
    <submittedName>
        <fullName evidence="6">Co-chaperone Hsc20</fullName>
    </submittedName>
</protein>
<dbReference type="CDD" id="cd15853">
    <property type="entry name" value="SNARE_Bet1"/>
    <property type="match status" value="1"/>
</dbReference>
<dbReference type="InterPro" id="IPR009073">
    <property type="entry name" value="HscB_oligo_C"/>
</dbReference>
<dbReference type="Gene3D" id="1.20.1280.20">
    <property type="entry name" value="HscB, C-terminal domain"/>
    <property type="match status" value="1"/>
</dbReference>
<dbReference type="InterPro" id="IPR039899">
    <property type="entry name" value="BET1_SNARE"/>
</dbReference>
<dbReference type="InterPro" id="IPR036869">
    <property type="entry name" value="J_dom_sf"/>
</dbReference>
<organism evidence="6 7">
    <name type="scientific">Testicularia cyperi</name>
    <dbReference type="NCBI Taxonomy" id="1882483"/>
    <lineage>
        <taxon>Eukaryota</taxon>
        <taxon>Fungi</taxon>
        <taxon>Dikarya</taxon>
        <taxon>Basidiomycota</taxon>
        <taxon>Ustilaginomycotina</taxon>
        <taxon>Ustilaginomycetes</taxon>
        <taxon>Ustilaginales</taxon>
        <taxon>Anthracoideaceae</taxon>
        <taxon>Testicularia</taxon>
    </lineage>
</organism>
<evidence type="ECO:0000256" key="2">
    <source>
        <dbReference type="ARBA" id="ARBA00023186"/>
    </source>
</evidence>
<dbReference type="NCBIfam" id="TIGR00714">
    <property type="entry name" value="hscB"/>
    <property type="match status" value="1"/>
</dbReference>
<dbReference type="Gene3D" id="1.20.5.110">
    <property type="match status" value="1"/>
</dbReference>
<dbReference type="SUPFAM" id="SSF46565">
    <property type="entry name" value="Chaperone J-domain"/>
    <property type="match status" value="1"/>
</dbReference>
<keyword evidence="4" id="KW-0175">Coiled coil</keyword>
<reference evidence="6 7" key="1">
    <citation type="journal article" date="2018" name="Mol. Biol. Evol.">
        <title>Broad Genomic Sampling Reveals a Smut Pathogenic Ancestry of the Fungal Clade Ustilaginomycotina.</title>
        <authorList>
            <person name="Kijpornyongpan T."/>
            <person name="Mondo S.J."/>
            <person name="Barry K."/>
            <person name="Sandor L."/>
            <person name="Lee J."/>
            <person name="Lipzen A."/>
            <person name="Pangilinan J."/>
            <person name="LaButti K."/>
            <person name="Hainaut M."/>
            <person name="Henrissat B."/>
            <person name="Grigoriev I.V."/>
            <person name="Spatafora J.W."/>
            <person name="Aime M.C."/>
        </authorList>
    </citation>
    <scope>NUCLEOTIDE SEQUENCE [LARGE SCALE GENOMIC DNA]</scope>
    <source>
        <strain evidence="6 7">MCA 3645</strain>
    </source>
</reference>
<dbReference type="Pfam" id="PF07743">
    <property type="entry name" value="HSCB_C"/>
    <property type="match status" value="1"/>
</dbReference>
<evidence type="ECO:0000256" key="1">
    <source>
        <dbReference type="ARBA" id="ARBA00010476"/>
    </source>
</evidence>
<dbReference type="GO" id="GO:0051259">
    <property type="term" value="P:protein complex oligomerization"/>
    <property type="evidence" value="ECO:0007669"/>
    <property type="project" value="InterPro"/>
</dbReference>
<dbReference type="InParanoid" id="A0A317XPN5"/>
<evidence type="ECO:0000313" key="7">
    <source>
        <dbReference type="Proteomes" id="UP000246740"/>
    </source>
</evidence>
<dbReference type="GO" id="GO:0044571">
    <property type="term" value="P:[2Fe-2S] cluster assembly"/>
    <property type="evidence" value="ECO:0007669"/>
    <property type="project" value="InterPro"/>
</dbReference>